<dbReference type="STRING" id="282676.B6F84_00405"/>
<evidence type="ECO:0000256" key="2">
    <source>
        <dbReference type="ARBA" id="ARBA00012415"/>
    </source>
</evidence>
<keyword evidence="3 7" id="KW-0808">Transferase</keyword>
<dbReference type="PANTHER" id="PTHR43197:SF1">
    <property type="entry name" value="UTP--GLUCOSE-1-PHOSPHATE URIDYLYLTRANSFERASE"/>
    <property type="match status" value="1"/>
</dbReference>
<dbReference type="EMBL" id="CP020477">
    <property type="protein sequence ID" value="ARM74634.1"/>
    <property type="molecule type" value="Genomic_DNA"/>
</dbReference>
<name>A0A1W6JWP0_9CREN</name>
<feature type="domain" description="Nucleotidyl transferase" evidence="6">
    <location>
        <begin position="3"/>
        <end position="253"/>
    </location>
</feature>
<dbReference type="GO" id="GO:0006011">
    <property type="term" value="P:UDP-alpha-D-glucose metabolic process"/>
    <property type="evidence" value="ECO:0007669"/>
    <property type="project" value="InterPro"/>
</dbReference>
<evidence type="ECO:0000256" key="5">
    <source>
        <dbReference type="ARBA" id="ARBA00048128"/>
    </source>
</evidence>
<dbReference type="InterPro" id="IPR029044">
    <property type="entry name" value="Nucleotide-diphossugar_trans"/>
</dbReference>
<dbReference type="OrthoDB" id="15372at2157"/>
<evidence type="ECO:0000256" key="4">
    <source>
        <dbReference type="ARBA" id="ARBA00022695"/>
    </source>
</evidence>
<dbReference type="InterPro" id="IPR005835">
    <property type="entry name" value="NTP_transferase_dom"/>
</dbReference>
<dbReference type="Pfam" id="PF00483">
    <property type="entry name" value="NTP_transferase"/>
    <property type="match status" value="1"/>
</dbReference>
<dbReference type="SUPFAM" id="SSF53448">
    <property type="entry name" value="Nucleotide-diphospho-sugar transferases"/>
    <property type="match status" value="1"/>
</dbReference>
<evidence type="ECO:0000259" key="6">
    <source>
        <dbReference type="Pfam" id="PF00483"/>
    </source>
</evidence>
<dbReference type="InterPro" id="IPR005771">
    <property type="entry name" value="GalU_uridylyltTrfase_bac/arc"/>
</dbReference>
<keyword evidence="4 7" id="KW-0548">Nucleotidyltransferase</keyword>
<gene>
    <name evidence="7" type="ORF">B6F84_00405</name>
</gene>
<dbReference type="Proteomes" id="UP000193404">
    <property type="component" value="Chromosome"/>
</dbReference>
<accession>A0A1W6JWP0</accession>
<dbReference type="PANTHER" id="PTHR43197">
    <property type="entry name" value="UTP--GLUCOSE-1-PHOSPHATE URIDYLYLTRANSFERASE"/>
    <property type="match status" value="1"/>
</dbReference>
<dbReference type="EC" id="2.7.7.9" evidence="2"/>
<dbReference type="RefSeq" id="WP_148690381.1">
    <property type="nucleotide sequence ID" value="NZ_CP020477.1"/>
</dbReference>
<evidence type="ECO:0000256" key="3">
    <source>
        <dbReference type="ARBA" id="ARBA00022679"/>
    </source>
</evidence>
<protein>
    <recommendedName>
        <fullName evidence="2">UTP--glucose-1-phosphate uridylyltransferase</fullName>
        <ecNumber evidence="2">2.7.7.9</ecNumber>
    </recommendedName>
</protein>
<keyword evidence="8" id="KW-1185">Reference proteome</keyword>
<dbReference type="AlphaFoldDB" id="A0A1W6JWP0"/>
<organism evidence="7 8">
    <name type="scientific">Acidianus manzaensis</name>
    <dbReference type="NCBI Taxonomy" id="282676"/>
    <lineage>
        <taxon>Archaea</taxon>
        <taxon>Thermoproteota</taxon>
        <taxon>Thermoprotei</taxon>
        <taxon>Sulfolobales</taxon>
        <taxon>Sulfolobaceae</taxon>
        <taxon>Acidianus</taxon>
    </lineage>
</organism>
<reference evidence="7 8" key="1">
    <citation type="submission" date="2017-03" db="EMBL/GenBank/DDBJ databases">
        <title>Sulfur activation and transportation mechanism of thermophilic Archaea Acidianus manzaensis YN-25.</title>
        <authorList>
            <person name="Ma Y."/>
            <person name="Yang Y."/>
            <person name="Xia J."/>
        </authorList>
    </citation>
    <scope>NUCLEOTIDE SEQUENCE [LARGE SCALE GENOMIC DNA]</scope>
    <source>
        <strain evidence="7 8">YN-25</strain>
    </source>
</reference>
<evidence type="ECO:0000313" key="7">
    <source>
        <dbReference type="EMBL" id="ARM74634.1"/>
    </source>
</evidence>
<dbReference type="GeneID" id="41589332"/>
<dbReference type="KEGG" id="aman:B6F84_00405"/>
<evidence type="ECO:0000256" key="1">
    <source>
        <dbReference type="ARBA" id="ARBA00006890"/>
    </source>
</evidence>
<dbReference type="Gene3D" id="3.90.550.10">
    <property type="entry name" value="Spore Coat Polysaccharide Biosynthesis Protein SpsA, Chain A"/>
    <property type="match status" value="1"/>
</dbReference>
<comment type="similarity">
    <text evidence="1">Belongs to the UDPGP type 2 family.</text>
</comment>
<comment type="catalytic activity">
    <reaction evidence="5">
        <text>alpha-D-glucose 1-phosphate + UTP + H(+) = UDP-alpha-D-glucose + diphosphate</text>
        <dbReference type="Rhea" id="RHEA:19889"/>
        <dbReference type="ChEBI" id="CHEBI:15378"/>
        <dbReference type="ChEBI" id="CHEBI:33019"/>
        <dbReference type="ChEBI" id="CHEBI:46398"/>
        <dbReference type="ChEBI" id="CHEBI:58601"/>
        <dbReference type="ChEBI" id="CHEBI:58885"/>
        <dbReference type="EC" id="2.7.7.9"/>
    </reaction>
</comment>
<evidence type="ECO:0000313" key="8">
    <source>
        <dbReference type="Proteomes" id="UP000193404"/>
    </source>
</evidence>
<sequence>MEAIITAAGLGTRMLPASKEIPKEMFPVPFRGSFKPVIQIIFEQFYDFGVRDFVMVVGRGKRVIEDHFTPDYDFVYYLEGLGKGRQARELEEFYGKIERSNIAFVNQSSPEGFGDAVLRAKPFVHSDFVVAAADTIIDGLPNMVVNSFLVTWVSNPRPYGVVSLDGDRVVSVEEKPVDPKSNWIIVPYYHFDYRVFDALEFVRRGRGNSKVEVQLTDAIKYLIDGGVDFRAIKVDRMYDLGNVENYISSLKLILQSSESFVV</sequence>
<dbReference type="GO" id="GO:0003983">
    <property type="term" value="F:UTP:glucose-1-phosphate uridylyltransferase activity"/>
    <property type="evidence" value="ECO:0007669"/>
    <property type="project" value="UniProtKB-EC"/>
</dbReference>
<proteinExistence type="inferred from homology"/>